<organism evidence="1 2">
    <name type="scientific">Cinchona calisaya</name>
    <dbReference type="NCBI Taxonomy" id="153742"/>
    <lineage>
        <taxon>Eukaryota</taxon>
        <taxon>Viridiplantae</taxon>
        <taxon>Streptophyta</taxon>
        <taxon>Embryophyta</taxon>
        <taxon>Tracheophyta</taxon>
        <taxon>Spermatophyta</taxon>
        <taxon>Magnoliopsida</taxon>
        <taxon>eudicotyledons</taxon>
        <taxon>Gunneridae</taxon>
        <taxon>Pentapetalae</taxon>
        <taxon>asterids</taxon>
        <taxon>lamiids</taxon>
        <taxon>Gentianales</taxon>
        <taxon>Rubiaceae</taxon>
        <taxon>Cinchonoideae</taxon>
        <taxon>Cinchoneae</taxon>
        <taxon>Cinchona</taxon>
    </lineage>
</organism>
<proteinExistence type="predicted"/>
<accession>A0ABD3AGH0</accession>
<reference evidence="1 2" key="1">
    <citation type="submission" date="2024-11" db="EMBL/GenBank/DDBJ databases">
        <title>A near-complete genome assembly of Cinchona calisaya.</title>
        <authorList>
            <person name="Lian D.C."/>
            <person name="Zhao X.W."/>
            <person name="Wei L."/>
        </authorList>
    </citation>
    <scope>NUCLEOTIDE SEQUENCE [LARGE SCALE GENOMIC DNA]</scope>
    <source>
        <tissue evidence="1">Nenye</tissue>
    </source>
</reference>
<comment type="caution">
    <text evidence="1">The sequence shown here is derived from an EMBL/GenBank/DDBJ whole genome shotgun (WGS) entry which is preliminary data.</text>
</comment>
<evidence type="ECO:0000313" key="1">
    <source>
        <dbReference type="EMBL" id="KAL3529852.1"/>
    </source>
</evidence>
<name>A0ABD3AGH0_9GENT</name>
<sequence length="116" mass="12753">MDSTVLQINNKSNVGEVKQDIQDPGLSITKQIVDQATSMEAPISEEAGGQTNNPKNLEAIKDLKEIKESEQRAHAQEKVLRNALDEHSLELVVEVAKEAKIACGRGLLLPELRKLI</sequence>
<protein>
    <submittedName>
        <fullName evidence="1">Uncharacterized protein</fullName>
    </submittedName>
</protein>
<dbReference type="AlphaFoldDB" id="A0ABD3AGH0"/>
<evidence type="ECO:0000313" key="2">
    <source>
        <dbReference type="Proteomes" id="UP001630127"/>
    </source>
</evidence>
<dbReference type="Proteomes" id="UP001630127">
    <property type="component" value="Unassembled WGS sequence"/>
</dbReference>
<keyword evidence="2" id="KW-1185">Reference proteome</keyword>
<dbReference type="EMBL" id="JBJUIK010000004">
    <property type="protein sequence ID" value="KAL3529852.1"/>
    <property type="molecule type" value="Genomic_DNA"/>
</dbReference>
<gene>
    <name evidence="1" type="ORF">ACH5RR_009174</name>
</gene>